<gene>
    <name evidence="1" type="ORF">MRATA1EN22A_LOCUS2020</name>
</gene>
<organism evidence="1">
    <name type="scientific">Rangifer tarandus platyrhynchus</name>
    <name type="common">Svalbard reindeer</name>
    <dbReference type="NCBI Taxonomy" id="3082113"/>
    <lineage>
        <taxon>Eukaryota</taxon>
        <taxon>Metazoa</taxon>
        <taxon>Chordata</taxon>
        <taxon>Craniata</taxon>
        <taxon>Vertebrata</taxon>
        <taxon>Euteleostomi</taxon>
        <taxon>Mammalia</taxon>
        <taxon>Eutheria</taxon>
        <taxon>Laurasiatheria</taxon>
        <taxon>Artiodactyla</taxon>
        <taxon>Ruminantia</taxon>
        <taxon>Pecora</taxon>
        <taxon>Cervidae</taxon>
        <taxon>Odocoileinae</taxon>
        <taxon>Rangifer</taxon>
    </lineage>
</organism>
<accession>A0AC59Y6C0</accession>
<proteinExistence type="predicted"/>
<dbReference type="EMBL" id="OX596094">
    <property type="protein sequence ID" value="CAM9402492.1"/>
    <property type="molecule type" value="Genomic_DNA"/>
</dbReference>
<protein>
    <submittedName>
        <fullName evidence="1">Uncharacterized protein</fullName>
    </submittedName>
</protein>
<reference evidence="1" key="2">
    <citation type="submission" date="2025-03" db="EMBL/GenBank/DDBJ databases">
        <authorList>
            <consortium name="ELIXIR-Norway"/>
            <consortium name="Elixir Norway"/>
        </authorList>
    </citation>
    <scope>NUCLEOTIDE SEQUENCE</scope>
</reference>
<name>A0AC59Y6C0_RANTA</name>
<sequence>MTHLSSSSFFSDFGLLLYLEELNREELIRFKSLLKNETLEPRSCRIPWSEVKKAKRKDLADLMNKYYPGEQAWEVALSIFGKMNLKDLCERAKAEINWTAQTVRPEDTKAREVQGDQEAVLGDGAEYRIQIREKFRIMLDKNHLLGKSENFCHEIAQEGRELLERLFDDVGTEEQPQTVVLQGAAGIGKTTLVRMMMLDWAQGNLYQQKFTYVFYLNAREINQLRERSFVQLLSKDWPSTEGPIERIMSQPSSLLFIIDSFDELNFAFEEPEFVLCADWTQVHPVSFLMSSLLRKVMLPESSLLVTTKLTACKKLKPLLKNQHSIQLLGMSEDARQEYIYQFFEDQSWALQVFSSLRSNVMLFNMCKVPAVCWVICNCLEQQMEKGGDIMLTCKTTTSLFACYISNLLTQVDRSFPGLPSQTQLRSLCHLAAKGIWTMTYVFYKENLRRHGLVKSDVSIFLDTNILQKDTEYENCYVFTHLHIQEFFAAMFYVLPSSWNTRDDSLQSFDNLELVLESSSYKDPHLLQMKCFLFGLLNEDRMKQLEETFNCTMSLEVKWTILQWMEMLGNSEQLPSHLVFLELFFHLYETQDDVFVSQAMRYFQKVVINIYEEIHLPLSSFCLKHCQCLRTMKLMVTEVFEKKMLNSSFPPETWAGSHIFHWWQDLCSVLHTNEHLREVILCHSNLDELAMRIFNQELRHPNCKLQKLLLRFTSFPDVCQGISSSLTHNQNLIHLDLKGSDIGDNGAKSLCDALKHPDCKLQNLSLESCDLTTVCCLNISKALVRSQSLLSLNLSTNNLLDDGVKLLCEGLMHPNCNLEKLSLESCGLTVAGCEDLSLVLISNKRLTHLCLADNILGDGGVKLMSEALKHPQCILQSLVLRRCHFTSLSSESLSTSLLHNKSLTHLDLGSNCLQDDGVKLLCDAFRHPSCNLQNLELMGCVLTSACCLDLASAIVNNPNLQSLDLGNNDLQDDGVKFLFEALRHPHCNIQRLGLEHCGLTSLCCQDLSSTLSSNQGLIKISLTLNTLEREEIMKLSEVLRSTECKLQVLGLCKEAHDEETQKLLEAVGSSNLRLAVKQDCNDHEEEDGSWWQLISRSLTTGKKVTKPSTFLDVGGTTAQHHQPITTSKSRAGCGNQIREAQTGAFRLRREEAGRGENCGSGVSRRRAARPV</sequence>
<evidence type="ECO:0000313" key="1">
    <source>
        <dbReference type="EMBL" id="CAM9402492.1"/>
    </source>
</evidence>
<reference evidence="1" key="1">
    <citation type="submission" date="2023-05" db="EMBL/GenBank/DDBJ databases">
        <authorList>
            <consortium name="ELIXIR-Norway"/>
        </authorList>
    </citation>
    <scope>NUCLEOTIDE SEQUENCE</scope>
</reference>